<evidence type="ECO:0000259" key="5">
    <source>
        <dbReference type="Pfam" id="PF05347"/>
    </source>
</evidence>
<dbReference type="Proteomes" id="UP000233837">
    <property type="component" value="Unassembled WGS sequence"/>
</dbReference>
<proteinExistence type="inferred from homology"/>
<comment type="subcellular location">
    <subcellularLocation>
        <location evidence="1">Mitochondrion matrix</location>
    </subcellularLocation>
</comment>
<feature type="domain" description="Complex 1 LYR protein" evidence="5">
    <location>
        <begin position="12"/>
        <end position="72"/>
    </location>
</feature>
<dbReference type="Pfam" id="PF05347">
    <property type="entry name" value="Complex1_LYR"/>
    <property type="match status" value="1"/>
</dbReference>
<reference evidence="6 7" key="1">
    <citation type="journal article" date="2016" name="Sci. Rep.">
        <title>The Dendrobium catenatum Lindl. genome sequence provides insights into polysaccharide synthase, floral development and adaptive evolution.</title>
        <authorList>
            <person name="Zhang G.Q."/>
            <person name="Xu Q."/>
            <person name="Bian C."/>
            <person name="Tsai W.C."/>
            <person name="Yeh C.M."/>
            <person name="Liu K.W."/>
            <person name="Yoshida K."/>
            <person name="Zhang L.S."/>
            <person name="Chang S.B."/>
            <person name="Chen F."/>
            <person name="Shi Y."/>
            <person name="Su Y.Y."/>
            <person name="Zhang Y.Q."/>
            <person name="Chen L.J."/>
            <person name="Yin Y."/>
            <person name="Lin M."/>
            <person name="Huang H."/>
            <person name="Deng H."/>
            <person name="Wang Z.W."/>
            <person name="Zhu S.L."/>
            <person name="Zhao X."/>
            <person name="Deng C."/>
            <person name="Niu S.C."/>
            <person name="Huang J."/>
            <person name="Wang M."/>
            <person name="Liu G.H."/>
            <person name="Yang H.J."/>
            <person name="Xiao X.J."/>
            <person name="Hsiao Y.Y."/>
            <person name="Wu W.L."/>
            <person name="Chen Y.Y."/>
            <person name="Mitsuda N."/>
            <person name="Ohme-Takagi M."/>
            <person name="Luo Y.B."/>
            <person name="Van de Peer Y."/>
            <person name="Liu Z.J."/>
        </authorList>
    </citation>
    <scope>NUCLEOTIDE SEQUENCE [LARGE SCALE GENOMIC DNA]</scope>
    <source>
        <tissue evidence="6">The whole plant</tissue>
    </source>
</reference>
<dbReference type="InterPro" id="IPR008011">
    <property type="entry name" value="Complex1_LYR_dom"/>
</dbReference>
<comment type="similarity">
    <text evidence="4">Belongs to the complex I LYR family. SDHAF1 subfamily.</text>
</comment>
<evidence type="ECO:0000256" key="4">
    <source>
        <dbReference type="ARBA" id="ARBA00025715"/>
    </source>
</evidence>
<keyword evidence="3" id="KW-0143">Chaperone</keyword>
<accession>A0A2I0VD37</accession>
<dbReference type="EMBL" id="KZ503804">
    <property type="protein sequence ID" value="PKU61313.1"/>
    <property type="molecule type" value="Genomic_DNA"/>
</dbReference>
<evidence type="ECO:0000313" key="7">
    <source>
        <dbReference type="Proteomes" id="UP000233837"/>
    </source>
</evidence>
<dbReference type="PANTHER" id="PTHR13675">
    <property type="entry name" value="LYR MOTIF-CONTAINING PROTEIN 2"/>
    <property type="match status" value="1"/>
</dbReference>
<keyword evidence="7" id="KW-1185">Reference proteome</keyword>
<name>A0A2I0VD37_9ASPA</name>
<organism evidence="6 7">
    <name type="scientific">Dendrobium catenatum</name>
    <dbReference type="NCBI Taxonomy" id="906689"/>
    <lineage>
        <taxon>Eukaryota</taxon>
        <taxon>Viridiplantae</taxon>
        <taxon>Streptophyta</taxon>
        <taxon>Embryophyta</taxon>
        <taxon>Tracheophyta</taxon>
        <taxon>Spermatophyta</taxon>
        <taxon>Magnoliopsida</taxon>
        <taxon>Liliopsida</taxon>
        <taxon>Asparagales</taxon>
        <taxon>Orchidaceae</taxon>
        <taxon>Epidendroideae</taxon>
        <taxon>Malaxideae</taxon>
        <taxon>Dendrobiinae</taxon>
        <taxon>Dendrobium</taxon>
    </lineage>
</organism>
<protein>
    <recommendedName>
        <fullName evidence="5">Complex 1 LYR protein domain-containing protein</fullName>
    </recommendedName>
</protein>
<dbReference type="InterPro" id="IPR045295">
    <property type="entry name" value="Complex1_LYR_SDHAF1_LYRM8"/>
</dbReference>
<gene>
    <name evidence="6" type="ORF">MA16_Dca025861</name>
</gene>
<reference evidence="6 7" key="2">
    <citation type="journal article" date="2017" name="Nature">
        <title>The Apostasia genome and the evolution of orchids.</title>
        <authorList>
            <person name="Zhang G.Q."/>
            <person name="Liu K.W."/>
            <person name="Li Z."/>
            <person name="Lohaus R."/>
            <person name="Hsiao Y.Y."/>
            <person name="Niu S.C."/>
            <person name="Wang J.Y."/>
            <person name="Lin Y.C."/>
            <person name="Xu Q."/>
            <person name="Chen L.J."/>
            <person name="Yoshida K."/>
            <person name="Fujiwara S."/>
            <person name="Wang Z.W."/>
            <person name="Zhang Y.Q."/>
            <person name="Mitsuda N."/>
            <person name="Wang M."/>
            <person name="Liu G.H."/>
            <person name="Pecoraro L."/>
            <person name="Huang H.X."/>
            <person name="Xiao X.J."/>
            <person name="Lin M."/>
            <person name="Wu X.Y."/>
            <person name="Wu W.L."/>
            <person name="Chen Y.Y."/>
            <person name="Chang S.B."/>
            <person name="Sakamoto S."/>
            <person name="Ohme-Takagi M."/>
            <person name="Yagi M."/>
            <person name="Zeng S.J."/>
            <person name="Shen C.Y."/>
            <person name="Yeh C.M."/>
            <person name="Luo Y.B."/>
            <person name="Tsai W.C."/>
            <person name="Van de Peer Y."/>
            <person name="Liu Z.J."/>
        </authorList>
    </citation>
    <scope>NUCLEOTIDE SEQUENCE [LARGE SCALE GENOMIC DNA]</scope>
    <source>
        <tissue evidence="6">The whole plant</tissue>
    </source>
</reference>
<dbReference type="GO" id="GO:0005759">
    <property type="term" value="C:mitochondrial matrix"/>
    <property type="evidence" value="ECO:0007669"/>
    <property type="project" value="UniProtKB-SubCell"/>
</dbReference>
<dbReference type="STRING" id="906689.A0A2I0VD37"/>
<dbReference type="CDD" id="cd20268">
    <property type="entry name" value="Complex1_LYR_SDHAF1_LYRM8"/>
    <property type="match status" value="1"/>
</dbReference>
<dbReference type="AlphaFoldDB" id="A0A2I0VD37"/>
<sequence length="138" mass="15895">MASPWKLSGMQRQVLALYRCFLRAARLKNLEDRQRIVSVVSAEFHHNANNVDRKNFQYIEYLLRRGKRQLEQLKNSTTISLSTINLNSSASKTITEDKKLASTAASVLRMTSMLRVTFKRRAQQAKSAQSSYYENCFA</sequence>
<dbReference type="PANTHER" id="PTHR13675:SF1">
    <property type="entry name" value="SUCCINATE DEHYDROGENASE ASSEMBLY FACTOR 1, MITOCHONDRIAL"/>
    <property type="match status" value="1"/>
</dbReference>
<dbReference type="GO" id="GO:0034553">
    <property type="term" value="P:mitochondrial respiratory chain complex II assembly"/>
    <property type="evidence" value="ECO:0007669"/>
    <property type="project" value="InterPro"/>
</dbReference>
<evidence type="ECO:0000256" key="1">
    <source>
        <dbReference type="ARBA" id="ARBA00004305"/>
    </source>
</evidence>
<keyword evidence="2" id="KW-0496">Mitochondrion</keyword>
<evidence type="ECO:0000256" key="3">
    <source>
        <dbReference type="ARBA" id="ARBA00023186"/>
    </source>
</evidence>
<evidence type="ECO:0000256" key="2">
    <source>
        <dbReference type="ARBA" id="ARBA00023128"/>
    </source>
</evidence>
<evidence type="ECO:0000313" key="6">
    <source>
        <dbReference type="EMBL" id="PKU61313.1"/>
    </source>
</evidence>